<feature type="region of interest" description="Disordered" evidence="1">
    <location>
        <begin position="121"/>
        <end position="160"/>
    </location>
</feature>
<sequence>MFVVGHRLREGADVGAHPYDHGHTVAGWTGFGIVTAGAAVLGLGVCTVSGPLSAVGAGIVVVGLLTTWVLHLAGWGKASGPRPREQWDWRVRDLEALEGHARCLGCRLAGRGRGGRDAARVASGREAVPAPRGGTADADPVGTGRAGAEPPRGAVVGGGP</sequence>
<evidence type="ECO:0000256" key="2">
    <source>
        <dbReference type="SAM" id="Phobius"/>
    </source>
</evidence>
<evidence type="ECO:0000313" key="4">
    <source>
        <dbReference type="Proteomes" id="UP000003824"/>
    </source>
</evidence>
<accession>D5ZRZ1</accession>
<name>D5ZRZ1_STRV1</name>
<keyword evidence="2" id="KW-0472">Membrane</keyword>
<evidence type="ECO:0000256" key="1">
    <source>
        <dbReference type="SAM" id="MobiDB-lite"/>
    </source>
</evidence>
<dbReference type="AlphaFoldDB" id="D5ZRZ1"/>
<feature type="transmembrane region" description="Helical" evidence="2">
    <location>
        <begin position="51"/>
        <end position="74"/>
    </location>
</feature>
<keyword evidence="2" id="KW-0812">Transmembrane</keyword>
<dbReference type="Proteomes" id="UP000003824">
    <property type="component" value="Unassembled WGS sequence"/>
</dbReference>
<dbReference type="NCBIfam" id="NF041681">
    <property type="entry name" value="HGxxPAAW"/>
    <property type="match status" value="1"/>
</dbReference>
<dbReference type="EMBL" id="DS999641">
    <property type="protein sequence ID" value="EFE68477.2"/>
    <property type="molecule type" value="Genomic_DNA"/>
</dbReference>
<reference evidence="4" key="1">
    <citation type="submission" date="2008-12" db="EMBL/GenBank/DDBJ databases">
        <title>Annotation of Streptomyces ghanaensis ATCC 14672.</title>
        <authorList>
            <consortium name="The Broad Institute Genome Sequencing Platform"/>
            <consortium name="Broad Institute Microbial Sequencing Center"/>
            <person name="Fischbach M."/>
            <person name="Ward D."/>
            <person name="Young S."/>
            <person name="Kodira C.D."/>
            <person name="Zeng Q."/>
            <person name="Koehrsen M."/>
            <person name="Godfrey P."/>
            <person name="Alvarado L."/>
            <person name="Berlin A.M."/>
            <person name="Borenstein D."/>
            <person name="Chen Z."/>
            <person name="Engels R."/>
            <person name="Freedman E."/>
            <person name="Gellesch M."/>
            <person name="Goldberg J."/>
            <person name="Griggs A."/>
            <person name="Gujja S."/>
            <person name="Heiman D.I."/>
            <person name="Hepburn T.A."/>
            <person name="Howarth C."/>
            <person name="Jen D."/>
            <person name="Larson L."/>
            <person name="Lewis B."/>
            <person name="Mehta T."/>
            <person name="Park D."/>
            <person name="Pearson M."/>
            <person name="Roberts A."/>
            <person name="Saif S."/>
            <person name="Shea T.D."/>
            <person name="Shenoy N."/>
            <person name="Sisk P."/>
            <person name="Stolte C."/>
            <person name="Sykes S.N."/>
            <person name="Walk T."/>
            <person name="White J."/>
            <person name="Yandava C."/>
            <person name="Straight P."/>
            <person name="Clardy J."/>
            <person name="Hung D."/>
            <person name="Kolter R."/>
            <person name="Mekalanos J."/>
            <person name="Walker S."/>
            <person name="Walsh C.T."/>
            <person name="Wieland B.L.C."/>
            <person name="Ilzarbe M."/>
            <person name="Galagan J."/>
            <person name="Nusbaum C."/>
            <person name="Birren B."/>
        </authorList>
    </citation>
    <scope>NUCLEOTIDE SEQUENCE [LARGE SCALE GENOMIC DNA]</scope>
    <source>
        <strain evidence="4">ATCC 14672 / DSM 40746 / JCM 4963 / KCTC 9882 / NRRL B-12104 / FH 1290</strain>
    </source>
</reference>
<evidence type="ECO:0000313" key="3">
    <source>
        <dbReference type="EMBL" id="EFE68477.2"/>
    </source>
</evidence>
<gene>
    <name evidence="3" type="ORF">SSFG_03720</name>
</gene>
<feature type="transmembrane region" description="Helical" evidence="2">
    <location>
        <begin position="25"/>
        <end position="45"/>
    </location>
</feature>
<keyword evidence="2" id="KW-1133">Transmembrane helix</keyword>
<organism evidence="3 4">
    <name type="scientific">Streptomyces viridosporus (strain ATCC 14672 / DSM 40746 / JCM 4963 / KCTC 9882 / NRRL B-12104 / FH 1290)</name>
    <name type="common">Streptomyces ghanaensis</name>
    <dbReference type="NCBI Taxonomy" id="566461"/>
    <lineage>
        <taxon>Bacteria</taxon>
        <taxon>Bacillati</taxon>
        <taxon>Actinomycetota</taxon>
        <taxon>Actinomycetes</taxon>
        <taxon>Kitasatosporales</taxon>
        <taxon>Streptomycetaceae</taxon>
        <taxon>Streptomyces</taxon>
    </lineage>
</organism>
<dbReference type="eggNOG" id="ENOG50321EA">
    <property type="taxonomic scope" value="Bacteria"/>
</dbReference>
<protein>
    <submittedName>
        <fullName evidence="3">Predicted protein</fullName>
    </submittedName>
</protein>
<proteinExistence type="predicted"/>